<keyword evidence="3" id="KW-0288">FMN</keyword>
<evidence type="ECO:0000256" key="1">
    <source>
        <dbReference type="ARBA" id="ARBA00001917"/>
    </source>
</evidence>
<dbReference type="SUPFAM" id="SSF51971">
    <property type="entry name" value="Nucleotide-binding domain"/>
    <property type="match status" value="1"/>
</dbReference>
<comment type="cofactor">
    <cofactor evidence="1">
        <name>FMN</name>
        <dbReference type="ChEBI" id="CHEBI:58210"/>
    </cofactor>
</comment>
<dbReference type="Pfam" id="PF00724">
    <property type="entry name" value="Oxidored_FMN"/>
    <property type="match status" value="1"/>
</dbReference>
<dbReference type="InterPro" id="IPR044152">
    <property type="entry name" value="YqjM-like"/>
</dbReference>
<dbReference type="Gene3D" id="3.20.20.70">
    <property type="entry name" value="Aldolase class I"/>
    <property type="match status" value="1"/>
</dbReference>
<dbReference type="PATRIC" id="fig|507754.4.peg.1945"/>
<proteinExistence type="predicted"/>
<evidence type="ECO:0000256" key="3">
    <source>
        <dbReference type="ARBA" id="ARBA00022643"/>
    </source>
</evidence>
<gene>
    <name evidence="7" type="ORF">SE19_07050</name>
</gene>
<dbReference type="GO" id="GO:0003959">
    <property type="term" value="F:NADPH dehydrogenase activity"/>
    <property type="evidence" value="ECO:0007669"/>
    <property type="project" value="InterPro"/>
</dbReference>
<dbReference type="InterPro" id="IPR013785">
    <property type="entry name" value="Aldolase_TIM"/>
</dbReference>
<name>A0A0P9D9D2_9ARCH</name>
<keyword evidence="2" id="KW-0285">Flavoprotein</keyword>
<dbReference type="Gene3D" id="3.40.50.720">
    <property type="entry name" value="NAD(P)-binding Rossmann-like Domain"/>
    <property type="match status" value="1"/>
</dbReference>
<evidence type="ECO:0000256" key="4">
    <source>
        <dbReference type="ARBA" id="ARBA00022857"/>
    </source>
</evidence>
<evidence type="ECO:0000313" key="8">
    <source>
        <dbReference type="Proteomes" id="UP000050515"/>
    </source>
</evidence>
<dbReference type="RefSeq" id="WP_054964387.1">
    <property type="nucleotide sequence ID" value="NZ_LJCQ01000304.1"/>
</dbReference>
<protein>
    <submittedName>
        <fullName evidence="7">NADH:flavin oxidoreductase</fullName>
    </submittedName>
</protein>
<evidence type="ECO:0000259" key="6">
    <source>
        <dbReference type="Pfam" id="PF00724"/>
    </source>
</evidence>
<dbReference type="InterPro" id="IPR001155">
    <property type="entry name" value="OxRdtase_FMN_N"/>
</dbReference>
<dbReference type="GO" id="GO:0010181">
    <property type="term" value="F:FMN binding"/>
    <property type="evidence" value="ECO:0007669"/>
    <property type="project" value="InterPro"/>
</dbReference>
<dbReference type="PANTHER" id="PTHR43303:SF4">
    <property type="entry name" value="NADPH DEHYDROGENASE C23G7.10C-RELATED"/>
    <property type="match status" value="1"/>
</dbReference>
<evidence type="ECO:0000313" key="7">
    <source>
        <dbReference type="EMBL" id="KPV46100.1"/>
    </source>
</evidence>
<feature type="domain" description="NADH:flavin oxidoreductase/NADH oxidase N-terminal" evidence="6">
    <location>
        <begin position="4"/>
        <end position="319"/>
    </location>
</feature>
<evidence type="ECO:0000256" key="2">
    <source>
        <dbReference type="ARBA" id="ARBA00022630"/>
    </source>
</evidence>
<reference evidence="7 8" key="1">
    <citation type="submission" date="2015-09" db="EMBL/GenBank/DDBJ databases">
        <title>Draft genome sequence of Acidiplasma aeolicum DSM 18409.</title>
        <authorList>
            <person name="Hemp J."/>
        </authorList>
    </citation>
    <scope>NUCLEOTIDE SEQUENCE [LARGE SCALE GENOMIC DNA]</scope>
    <source>
        <strain evidence="7 8">V</strain>
    </source>
</reference>
<keyword evidence="4" id="KW-0521">NADP</keyword>
<dbReference type="CDD" id="cd02803">
    <property type="entry name" value="OYE_like_FMN_family"/>
    <property type="match status" value="1"/>
</dbReference>
<organism evidence="7 8">
    <name type="scientific">Acidiplasma aeolicum</name>
    <dbReference type="NCBI Taxonomy" id="507754"/>
    <lineage>
        <taxon>Archaea</taxon>
        <taxon>Methanobacteriati</taxon>
        <taxon>Thermoplasmatota</taxon>
        <taxon>Thermoplasmata</taxon>
        <taxon>Thermoplasmatales</taxon>
        <taxon>Ferroplasmaceae</taxon>
        <taxon>Acidiplasma</taxon>
    </lineage>
</organism>
<accession>A0A0P9D9D2</accession>
<dbReference type="AlphaFoldDB" id="A0A0P9D9D2"/>
<keyword evidence="5" id="KW-0560">Oxidoreductase</keyword>
<dbReference type="PANTHER" id="PTHR43303">
    <property type="entry name" value="NADPH DEHYDROGENASE C23G7.10C-RELATED"/>
    <property type="match status" value="1"/>
</dbReference>
<sequence length="549" mass="62353">MDVFSTGTIGNLEIKNRLVMAPMISNLASPDGNTNEDHIAYLEERARGGYGLIITEYTYVDELNGKGSPNQLGMFSYSQTPKFFRLTERMHKYDSRIFVQLVHSGAKALQGLNTKKIFAPTAMDYMGNVPQTMSIEDIINVQEKFYRAADIAYKSGFDGIELHGAHGYLLEEFISPALNKRDDKYGGSLENRLRIINEMTENIKNYYDIPLGIRLSLYENDPDGYGPDYGLKVGESIRKIDYIHYSAGRFAPPASSAPFYYEHNHIYARLPRRPDKTTILVGSVINAADANEILKKADFVATGREALADPYFPYKLLHGHNPRPCIRCNQDCRRLGVNEVRCTVNIDTGLELYSTIRRNKKLIGEIEIDGAGIKGLEAALYALSLGLKPVIYEENVPGGQINDILEPHKRTEFKALVDYYLNELDRRGITVEKSRGTSGIDCSPDKVYPDIKNMGDVSINTNIYRYFDDALEISKKNTVIINPESLEILERSRREFYIKLAERQGIKFIKQDSYNINIFDKNQYDIRSAMISGRRAVDSYIMENYDELN</sequence>
<comment type="caution">
    <text evidence="7">The sequence shown here is derived from an EMBL/GenBank/DDBJ whole genome shotgun (WGS) entry which is preliminary data.</text>
</comment>
<dbReference type="SUPFAM" id="SSF51395">
    <property type="entry name" value="FMN-linked oxidoreductases"/>
    <property type="match status" value="1"/>
</dbReference>
<dbReference type="GO" id="GO:0050661">
    <property type="term" value="F:NADP binding"/>
    <property type="evidence" value="ECO:0007669"/>
    <property type="project" value="InterPro"/>
</dbReference>
<dbReference type="EMBL" id="LJCQ01000304">
    <property type="protein sequence ID" value="KPV46100.1"/>
    <property type="molecule type" value="Genomic_DNA"/>
</dbReference>
<evidence type="ECO:0000256" key="5">
    <source>
        <dbReference type="ARBA" id="ARBA00023002"/>
    </source>
</evidence>
<dbReference type="Proteomes" id="UP000050515">
    <property type="component" value="Unassembled WGS sequence"/>
</dbReference>